<gene>
    <name evidence="2" type="ORF">SAMN04488108_2816</name>
</gene>
<feature type="coiled-coil region" evidence="1">
    <location>
        <begin position="353"/>
        <end position="380"/>
    </location>
</feature>
<evidence type="ECO:0000313" key="2">
    <source>
        <dbReference type="EMBL" id="SHO63532.1"/>
    </source>
</evidence>
<evidence type="ECO:0000313" key="3">
    <source>
        <dbReference type="Proteomes" id="UP000184609"/>
    </source>
</evidence>
<dbReference type="Proteomes" id="UP000184609">
    <property type="component" value="Unassembled WGS sequence"/>
</dbReference>
<dbReference type="EMBL" id="FRXN01000003">
    <property type="protein sequence ID" value="SHO63532.1"/>
    <property type="molecule type" value="Genomic_DNA"/>
</dbReference>
<dbReference type="RefSeq" id="WP_073572419.1">
    <property type="nucleotide sequence ID" value="NZ_FRXN01000003.1"/>
</dbReference>
<organism evidence="2 3">
    <name type="scientific">Algoriphagus zhangzhouensis</name>
    <dbReference type="NCBI Taxonomy" id="1073327"/>
    <lineage>
        <taxon>Bacteria</taxon>
        <taxon>Pseudomonadati</taxon>
        <taxon>Bacteroidota</taxon>
        <taxon>Cytophagia</taxon>
        <taxon>Cytophagales</taxon>
        <taxon>Cyclobacteriaceae</taxon>
        <taxon>Algoriphagus</taxon>
    </lineage>
</organism>
<accession>A0A1M7ZFB8</accession>
<protein>
    <submittedName>
        <fullName evidence="2">Uncharacterized protein</fullName>
    </submittedName>
</protein>
<sequence>MSIPQLVGKYNDPIFHQIKTSFNQRSDDFPVLMLPVRLETKFMEYSRVVRPVNPSKGITNIAVQNTYKLVYDIQVYFNTVEEKKIKALEVGRKLSVFKNEVEKIAASVNKIEETPRVDKVVLRDAAGDLQSLTQSLAVAASISKSKTQLNTEVSELINAVERIKTPSKIIYEKGKLYLDALVKLEKSIDSIFVSNKINAASLDKELKNIETQLAQMDEIADSPDFRATEDMIQKIQSKISYIKRQHKSGNVRLTNFKIGYTGQKDLKKEEYELRKKINALKEKIDKETVPVVRFRETIKTFPIKQLNAQIVKANFFLAAKNRVGIKDFRTLSAVYKELTTQLKSIQKNALLPLDGDLNDIKQLKTNYANLKRQLLIFQRVSQKVTPKTRIEKAAITRLNTQLTTFMKDLQELEPGFKKVENQILAENKIKTSTLSSVASRTSILNARETIRVSSTIKTPQQNLAILKTQLSDLQKKIKATASSTILLPRGDYNQLKSAYFSLKDQVNNVLDSNPLPEANDTRVETDKMLISIENQLLDQLVDINDPRDRFYEAYRDKVIFRVETVVVQELWVRIFPDDIAIDNHDERLTDQEEQIAQDYYKEIFSKPESERQAAKLGAWRAAAASLGVRRAAYAIRAVEPNGNIPKVQDSIEAYLIRNLSYERKGIVKTKNEARLEKLSAGFKTAPSQLKKLLSEKNFTPCLETKPSLDLAINYFRQLIDLLGSWVTNRTSAEQKAQIEELASLINECGKIVYSYYKDHLVELNEPFKPTLKFKEVEKKTKSWDRAGFTEALPDRFVIVTKRGGQYQHIVTGKTVQKPLPVSLDPSGDQAERFKHLPNGDLEVPEELSWMFDFDAAVDAGMGVKIPLDKEDWDNGFELVMAYGVQDKSAQESQDQIDKLFTNHLFSDGGLEYLPTGTATNNTEDVKSPYRALDNDFDGAFDLFFAEESPQYVNSYDDDNELDVTDGQYFKEALGLPNEIADFIRNHDKRDICDGKAMNRALFNSTLKYFFRVMANNLLENFDINQTMLFMLHHVSALGTLPIFRADNQPYGVLPISPVKLFKAQGTTQKGTEANYIKNLTLFLKQTKAAFDAFNSNPLNINSAQYGADPQAEFLKILGLEPLSKEFFFRFGVNAANRWQEPDEEGSGFNVNWDHVTDTYAPFKVADNYNLLLKGLGHTTKGTQEKAISKANIYKNRFTEGNFVLGNLVQDPELGSESLAVTDKGMNYIEWLLSKDNLAELIQMKLSDFPKAEIDGENKVQYTVLMAMLRGAWIYDRSSYARRAVEKLKDLDVKTLERLTSSHIDLVSYRLDAWLTGLSDYRLRELRKANSTGTYLGAYGFVHDLKKTSGPQVVASNLPKGLESSNGQSVKILPDSQGFIHGPSQNHAVTAAVLRAGYNSIKAKGDNNNALAINLTSKRVRMALNLLEGVGNGQETGALLGYMFERALHEKYKDGSNNPLEMDVFIYRLRRKFPTYSDSSVDPTDTSQSESIKAANVLDGLALLDHIEKNMEDQGKWDGNKTFVDNLINSGSTPISFKGYPWGLGSQLPTLSNDLERKKMRAIIHELDNMADAIDSLGDLVTAEGVYQLVRGNHTRASAVLNSISEGRVPLDPEIIRSMREGVMVTQRAILQIPVIGNSNSPWVGVSVSPRSKADPSLNNWIAGKIGDPERVSWNVIFGETESSMNLLDLGMQPIDLVMLITTGGEESQNELKARCVDFVLQNGASEDDDIEIKFNEASASDKLSFGEIISLIQHLGKVVGASRGADARDYRIAEDDSNFGPVAPGIDTDDLMARMNAAFSEYSDLFDSLAPFESAKTSYTQPQHDLAIESLKSLTVFGFPGFYPSDKNEDVMSLAQRIISAKSKMAENIAFAQAKLAELELEVDQGKWVGFLGEFCSKFFGSGFKMIPKVTISNETELNSQLNMLLAESPLRHHPESYPQDWWSGISLVRNRLNYLETISLLGEVLNEDTISFKPAQLPFDMNALPPVAERDFWLGAAYPDTYKPDGDRLSLLLFGTENLQETSCALMLDEWMEVIPDEKETTGIAFHFNQPDSRAPQNLLLAVTPEKTGLWDFEELGLCVEEAFNLAKLRSVEPDQIDESMFAQLLPATATLSFGDDKFAQELASIDDIPENDPQPEDEESLGYFIDYTSVNEGYEPENL</sequence>
<name>A0A1M7ZFB8_9BACT</name>
<dbReference type="STRING" id="1073327.SAMN04488108_2816"/>
<evidence type="ECO:0000256" key="1">
    <source>
        <dbReference type="SAM" id="Coils"/>
    </source>
</evidence>
<reference evidence="3" key="1">
    <citation type="submission" date="2016-12" db="EMBL/GenBank/DDBJ databases">
        <authorList>
            <person name="Varghese N."/>
            <person name="Submissions S."/>
        </authorList>
    </citation>
    <scope>NUCLEOTIDE SEQUENCE [LARGE SCALE GENOMIC DNA]</scope>
    <source>
        <strain evidence="3">DSM 25035</strain>
    </source>
</reference>
<dbReference type="OrthoDB" id="9757728at2"/>
<proteinExistence type="predicted"/>
<keyword evidence="1" id="KW-0175">Coiled coil</keyword>
<keyword evidence="3" id="KW-1185">Reference proteome</keyword>